<dbReference type="InterPro" id="IPR023370">
    <property type="entry name" value="TrmO-like_N"/>
</dbReference>
<dbReference type="OrthoDB" id="9804309at2"/>
<dbReference type="GO" id="GO:0008168">
    <property type="term" value="F:methyltransferase activity"/>
    <property type="evidence" value="ECO:0007669"/>
    <property type="project" value="UniProtKB-KW"/>
</dbReference>
<dbReference type="AlphaFoldDB" id="A0A096C8X5"/>
<dbReference type="Pfam" id="PF18389">
    <property type="entry name" value="TrmO_C"/>
    <property type="match status" value="1"/>
</dbReference>
<dbReference type="GO" id="GO:0032259">
    <property type="term" value="P:methylation"/>
    <property type="evidence" value="ECO:0007669"/>
    <property type="project" value="UniProtKB-KW"/>
</dbReference>
<gene>
    <name evidence="4" type="ORF">HMPREF9302_07750</name>
</gene>
<evidence type="ECO:0000313" key="5">
    <source>
        <dbReference type="Proteomes" id="UP000029614"/>
    </source>
</evidence>
<organism evidence="4 5">
    <name type="scientific">Prevotella amnii DNF00058</name>
    <dbReference type="NCBI Taxonomy" id="1401066"/>
    <lineage>
        <taxon>Bacteria</taxon>
        <taxon>Pseudomonadati</taxon>
        <taxon>Bacteroidota</taxon>
        <taxon>Bacteroidia</taxon>
        <taxon>Bacteroidales</taxon>
        <taxon>Prevotellaceae</taxon>
        <taxon>Prevotella</taxon>
    </lineage>
</organism>
<dbReference type="EMBL" id="JRNU01000040">
    <property type="protein sequence ID" value="KGF51342.1"/>
    <property type="molecule type" value="Genomic_DNA"/>
</dbReference>
<dbReference type="PANTHER" id="PTHR12818:SF0">
    <property type="entry name" value="TRNA (ADENINE(37)-N6)-METHYLTRANSFERASE"/>
    <property type="match status" value="1"/>
</dbReference>
<dbReference type="RefSeq" id="WP_036856317.1">
    <property type="nucleotide sequence ID" value="NZ_JRNU01000040.1"/>
</dbReference>
<feature type="domain" description="TsaA-like" evidence="3">
    <location>
        <begin position="4"/>
        <end position="147"/>
    </location>
</feature>
<dbReference type="CDD" id="cd09281">
    <property type="entry name" value="UPF0066"/>
    <property type="match status" value="1"/>
</dbReference>
<dbReference type="InterPro" id="IPR040372">
    <property type="entry name" value="YaeB-like"/>
</dbReference>
<dbReference type="NCBIfam" id="TIGR00104">
    <property type="entry name" value="tRNA_TsaA"/>
    <property type="match status" value="1"/>
</dbReference>
<name>A0A096C8X5_9BACT</name>
<keyword evidence="4" id="KW-0808">Transferase</keyword>
<dbReference type="InterPro" id="IPR023368">
    <property type="entry name" value="UPF0066_cons_site"/>
</dbReference>
<evidence type="ECO:0000256" key="2">
    <source>
        <dbReference type="ARBA" id="ARBA00033753"/>
    </source>
</evidence>
<accession>A0A096C8X5</accession>
<dbReference type="PANTHER" id="PTHR12818">
    <property type="entry name" value="TRNA (ADENINE(37)-N6)-METHYLTRANSFERASE"/>
    <property type="match status" value="1"/>
</dbReference>
<dbReference type="SUPFAM" id="SSF118196">
    <property type="entry name" value="YaeB-like"/>
    <property type="match status" value="1"/>
</dbReference>
<keyword evidence="1" id="KW-0949">S-adenosyl-L-methionine</keyword>
<dbReference type="InterPro" id="IPR036413">
    <property type="entry name" value="YaeB-like_sf"/>
</dbReference>
<reference evidence="4 5" key="1">
    <citation type="submission" date="2014-07" db="EMBL/GenBank/DDBJ databases">
        <authorList>
            <person name="McCorrison J."/>
            <person name="Sanka R."/>
            <person name="Torralba M."/>
            <person name="Gillis M."/>
            <person name="Haft D.H."/>
            <person name="Methe B."/>
            <person name="Sutton G."/>
            <person name="Nelson K.E."/>
        </authorList>
    </citation>
    <scope>NUCLEOTIDE SEQUENCE [LARGE SCALE GENOMIC DNA]</scope>
    <source>
        <strain evidence="4 5">DNF00058</strain>
    </source>
</reference>
<evidence type="ECO:0000313" key="4">
    <source>
        <dbReference type="EMBL" id="KGF51342.1"/>
    </source>
</evidence>
<dbReference type="InterPro" id="IPR041369">
    <property type="entry name" value="TrmO_C"/>
</dbReference>
<protein>
    <submittedName>
        <fullName evidence="4">Methyltransferase</fullName>
    </submittedName>
</protein>
<evidence type="ECO:0000259" key="3">
    <source>
        <dbReference type="PROSITE" id="PS51668"/>
    </source>
</evidence>
<comment type="caution">
    <text evidence="4">The sequence shown here is derived from an EMBL/GenBank/DDBJ whole genome shotgun (WGS) entry which is preliminary data.</text>
</comment>
<keyword evidence="5" id="KW-1185">Reference proteome</keyword>
<comment type="similarity">
    <text evidence="2">Belongs to the tRNA methyltransferase O family.</text>
</comment>
<dbReference type="Proteomes" id="UP000029614">
    <property type="component" value="Unassembled WGS sequence"/>
</dbReference>
<dbReference type="Gene3D" id="2.40.30.70">
    <property type="entry name" value="YaeB-like"/>
    <property type="match status" value="1"/>
</dbReference>
<dbReference type="PROSITE" id="PS01318">
    <property type="entry name" value="TSAA_1"/>
    <property type="match status" value="1"/>
</dbReference>
<dbReference type="InterPro" id="IPR036414">
    <property type="entry name" value="YaeB_N_sf"/>
</dbReference>
<proteinExistence type="inferred from homology"/>
<sequence>MKEIKPIAVFHSPLTSKFGIPRQSGIVENIMGTIELLPPYNKKEAIRGIEKFDYLWLIWGFSANKPVKKVIKERVKLTVRPPRLGGNERVGVFASRSPFRPNGLGLSSVKIVEVKESSIDVRGADLMNGTPIYDIKPYLSYVDSHIEARGGFTDEYKWNVLRVDIDKEWGMKFDNKKMEMLREILKQDPRPQYHHDDNRVYGMSFDGKDIRFKVSNGVLTVCDVVETIKRK</sequence>
<dbReference type="Gene3D" id="3.30.2310.10">
    <property type="entry name" value="YaeB-like"/>
    <property type="match status" value="1"/>
</dbReference>
<dbReference type="PROSITE" id="PS51668">
    <property type="entry name" value="TSAA_2"/>
    <property type="match status" value="1"/>
</dbReference>
<evidence type="ECO:0000256" key="1">
    <source>
        <dbReference type="ARBA" id="ARBA00022691"/>
    </source>
</evidence>
<dbReference type="Pfam" id="PF01980">
    <property type="entry name" value="TrmO_N"/>
    <property type="match status" value="1"/>
</dbReference>
<keyword evidence="4" id="KW-0489">Methyltransferase</keyword>